<evidence type="ECO:0000313" key="2">
    <source>
        <dbReference type="Proteomes" id="UP000712281"/>
    </source>
</evidence>
<dbReference type="Proteomes" id="UP000712281">
    <property type="component" value="Unassembled WGS sequence"/>
</dbReference>
<feature type="non-terminal residue" evidence="1">
    <location>
        <position position="1"/>
    </location>
</feature>
<dbReference type="Pfam" id="PF04398">
    <property type="entry name" value="DUF538"/>
    <property type="match status" value="2"/>
</dbReference>
<sequence>FFLNLLGLLLSRPPHHNDHSLFEPDPDLISTVYNILPKNDLPSGLLPDAVTNFTLSDDGQLVVYLPKPCKIEFDYLVRYDKTIDISYFNSVIYLYPRGSSYGVLSPSSSIDVIVSRYANKMEKDFFLNLLGLLLSRPPHYNDHSLFEPDPDLISTVYNILPKNDLPSGLLPDAVTNFTLSDDGQLVVYLPKPCKIEFDYLVRYDKTVSGCISYGSITELEGIQVKRHFIWLDVYENKVDLFQGWVDQQEAWY</sequence>
<protein>
    <submittedName>
        <fullName evidence="1">Uncharacterized protein</fullName>
    </submittedName>
</protein>
<dbReference type="InterPro" id="IPR036758">
    <property type="entry name" value="At5g01610-like"/>
</dbReference>
<gene>
    <name evidence="1" type="ORF">F2Q68_00013536</name>
</gene>
<dbReference type="EMBL" id="QGKW02001940">
    <property type="protein sequence ID" value="KAF2557867.1"/>
    <property type="molecule type" value="Genomic_DNA"/>
</dbReference>
<evidence type="ECO:0000313" key="1">
    <source>
        <dbReference type="EMBL" id="KAF2557867.1"/>
    </source>
</evidence>
<accession>A0A8S9HLT7</accession>
<organism evidence="1 2">
    <name type="scientific">Brassica cretica</name>
    <name type="common">Mustard</name>
    <dbReference type="NCBI Taxonomy" id="69181"/>
    <lineage>
        <taxon>Eukaryota</taxon>
        <taxon>Viridiplantae</taxon>
        <taxon>Streptophyta</taxon>
        <taxon>Embryophyta</taxon>
        <taxon>Tracheophyta</taxon>
        <taxon>Spermatophyta</taxon>
        <taxon>Magnoliopsida</taxon>
        <taxon>eudicotyledons</taxon>
        <taxon>Gunneridae</taxon>
        <taxon>Pentapetalae</taxon>
        <taxon>rosids</taxon>
        <taxon>malvids</taxon>
        <taxon>Brassicales</taxon>
        <taxon>Brassicaceae</taxon>
        <taxon>Brassiceae</taxon>
        <taxon>Brassica</taxon>
    </lineage>
</organism>
<dbReference type="InterPro" id="IPR007493">
    <property type="entry name" value="DUF538"/>
</dbReference>
<comment type="caution">
    <text evidence="1">The sequence shown here is derived from an EMBL/GenBank/DDBJ whole genome shotgun (WGS) entry which is preliminary data.</text>
</comment>
<dbReference type="AlphaFoldDB" id="A0A8S9HLT7"/>
<proteinExistence type="predicted"/>
<dbReference type="PANTHER" id="PTHR31676">
    <property type="entry name" value="T31J12.3 PROTEIN-RELATED"/>
    <property type="match status" value="1"/>
</dbReference>
<name>A0A8S9HLT7_BRACR</name>
<dbReference type="SUPFAM" id="SSF141562">
    <property type="entry name" value="At5g01610-like"/>
    <property type="match status" value="2"/>
</dbReference>
<reference evidence="1" key="1">
    <citation type="submission" date="2019-12" db="EMBL/GenBank/DDBJ databases">
        <title>Genome sequencing and annotation of Brassica cretica.</title>
        <authorList>
            <person name="Studholme D.J."/>
            <person name="Sarris P.F."/>
        </authorList>
    </citation>
    <scope>NUCLEOTIDE SEQUENCE</scope>
    <source>
        <strain evidence="1">PFS-001/15</strain>
        <tissue evidence="1">Leaf</tissue>
    </source>
</reference>
<dbReference type="PANTHER" id="PTHR31676:SF71">
    <property type="entry name" value="EXPRESSED PROTEIN"/>
    <property type="match status" value="1"/>
</dbReference>
<dbReference type="Gene3D" id="2.30.240.10">
    <property type="entry name" value="At5g01610-like"/>
    <property type="match status" value="2"/>
</dbReference>